<accession>A0A1D7QYG8</accession>
<organism evidence="1 2">
    <name type="scientific">Salisediminibacterium beveridgei</name>
    <dbReference type="NCBI Taxonomy" id="632773"/>
    <lineage>
        <taxon>Bacteria</taxon>
        <taxon>Bacillati</taxon>
        <taxon>Bacillota</taxon>
        <taxon>Bacilli</taxon>
        <taxon>Bacillales</taxon>
        <taxon>Bacillaceae</taxon>
        <taxon>Salisediminibacterium</taxon>
    </lineage>
</organism>
<keyword evidence="2" id="KW-1185">Reference proteome</keyword>
<reference evidence="1 2" key="1">
    <citation type="submission" date="2015-08" db="EMBL/GenBank/DDBJ databases">
        <title>The complete genome sequence of Bacillus beveridgei MLTeJB.</title>
        <authorList>
            <person name="Hanson T.E."/>
            <person name="Mesa C."/>
            <person name="Basesman S.M."/>
            <person name="Oremland R.S."/>
        </authorList>
    </citation>
    <scope>NUCLEOTIDE SEQUENCE [LARGE SCALE GENOMIC DNA]</scope>
    <source>
        <strain evidence="1 2">MLTeJB</strain>
    </source>
</reference>
<evidence type="ECO:0000313" key="1">
    <source>
        <dbReference type="EMBL" id="AOM84051.1"/>
    </source>
</evidence>
<dbReference type="AlphaFoldDB" id="A0A1D7QYG8"/>
<gene>
    <name evidence="1" type="ORF">BBEV_2714</name>
</gene>
<name>A0A1D7QYG8_9BACI</name>
<dbReference type="KEGG" id="bbev:BBEV_2714"/>
<dbReference type="EMBL" id="CP012502">
    <property type="protein sequence ID" value="AOM84051.1"/>
    <property type="molecule type" value="Genomic_DNA"/>
</dbReference>
<dbReference type="Proteomes" id="UP000094463">
    <property type="component" value="Chromosome"/>
</dbReference>
<protein>
    <submittedName>
        <fullName evidence="1">Uncharacterized protein</fullName>
    </submittedName>
</protein>
<sequence length="38" mass="4273">MRISGPSGTGDHVLSFLYHNGNCAGRHVKELYPLRELF</sequence>
<evidence type="ECO:0000313" key="2">
    <source>
        <dbReference type="Proteomes" id="UP000094463"/>
    </source>
</evidence>
<proteinExistence type="predicted"/>